<dbReference type="Pfam" id="PF04023">
    <property type="entry name" value="FeoA"/>
    <property type="match status" value="1"/>
</dbReference>
<proteinExistence type="inferred from homology"/>
<keyword evidence="8" id="KW-0238">DNA-binding</keyword>
<evidence type="ECO:0000256" key="4">
    <source>
        <dbReference type="ARBA" id="ARBA00022490"/>
    </source>
</evidence>
<evidence type="ECO:0000256" key="8">
    <source>
        <dbReference type="ARBA" id="ARBA00023125"/>
    </source>
</evidence>
<dbReference type="InterPro" id="IPR008988">
    <property type="entry name" value="Transcriptional_repressor_C"/>
</dbReference>
<dbReference type="PROSITE" id="PS50944">
    <property type="entry name" value="HTH_DTXR"/>
    <property type="match status" value="1"/>
</dbReference>
<dbReference type="InterPro" id="IPR036421">
    <property type="entry name" value="Fe_dep_repressor_sf"/>
</dbReference>
<gene>
    <name evidence="15" type="ORF">HZA61_01165</name>
</gene>
<dbReference type="InterPro" id="IPR050536">
    <property type="entry name" value="DtxR_MntR_Metal-Reg"/>
</dbReference>
<dbReference type="GO" id="GO:0046914">
    <property type="term" value="F:transition metal ion binding"/>
    <property type="evidence" value="ECO:0007669"/>
    <property type="project" value="InterPro"/>
</dbReference>
<dbReference type="Proteomes" id="UP000696931">
    <property type="component" value="Unassembled WGS sequence"/>
</dbReference>
<dbReference type="PANTHER" id="PTHR33238:SF11">
    <property type="entry name" value="TRANSCRIPTIONAL REGULATOR MNTR"/>
    <property type="match status" value="1"/>
</dbReference>
<keyword evidence="6" id="KW-0408">Iron</keyword>
<evidence type="ECO:0000256" key="9">
    <source>
        <dbReference type="ARBA" id="ARBA00023159"/>
    </source>
</evidence>
<feature type="domain" description="HTH dtxR-type" evidence="14">
    <location>
        <begin position="7"/>
        <end position="67"/>
    </location>
</feature>
<dbReference type="InterPro" id="IPR022687">
    <property type="entry name" value="HTH_DTXR"/>
</dbReference>
<comment type="similarity">
    <text evidence="2">Belongs to the DtxR/MntR family.</text>
</comment>
<dbReference type="GO" id="GO:0003700">
    <property type="term" value="F:DNA-binding transcription factor activity"/>
    <property type="evidence" value="ECO:0007669"/>
    <property type="project" value="InterPro"/>
</dbReference>
<evidence type="ECO:0000256" key="10">
    <source>
        <dbReference type="ARBA" id="ARBA00023163"/>
    </source>
</evidence>
<dbReference type="GO" id="GO:0003677">
    <property type="term" value="F:DNA binding"/>
    <property type="evidence" value="ECO:0007669"/>
    <property type="project" value="UniProtKB-KW"/>
</dbReference>
<evidence type="ECO:0000256" key="6">
    <source>
        <dbReference type="ARBA" id="ARBA00023004"/>
    </source>
</evidence>
<comment type="subcellular location">
    <subcellularLocation>
        <location evidence="1">Cytoplasm</location>
    </subcellularLocation>
</comment>
<dbReference type="Gene3D" id="1.10.10.10">
    <property type="entry name" value="Winged helix-like DNA-binding domain superfamily/Winged helix DNA-binding domain"/>
    <property type="match status" value="1"/>
</dbReference>
<keyword evidence="11" id="KW-0464">Manganese</keyword>
<dbReference type="SUPFAM" id="SSF47979">
    <property type="entry name" value="Iron-dependent repressor protein, dimerization domain"/>
    <property type="match status" value="1"/>
</dbReference>
<feature type="region of interest" description="Disordered" evidence="13">
    <location>
        <begin position="123"/>
        <end position="148"/>
    </location>
</feature>
<reference evidence="15" key="1">
    <citation type="submission" date="2020-07" db="EMBL/GenBank/DDBJ databases">
        <title>Huge and variable diversity of episymbiotic CPR bacteria and DPANN archaea in groundwater ecosystems.</title>
        <authorList>
            <person name="He C.Y."/>
            <person name="Keren R."/>
            <person name="Whittaker M."/>
            <person name="Farag I.F."/>
            <person name="Doudna J."/>
            <person name="Cate J.H.D."/>
            <person name="Banfield J.F."/>
        </authorList>
    </citation>
    <scope>NUCLEOTIDE SEQUENCE</scope>
    <source>
        <strain evidence="15">NC_groundwater_1813_Pr3_B-0.1um_71_17</strain>
    </source>
</reference>
<keyword evidence="10" id="KW-0804">Transcription</keyword>
<name>A0A933SAG8_UNCEI</name>
<dbReference type="AlphaFoldDB" id="A0A933SAG8"/>
<evidence type="ECO:0000313" key="15">
    <source>
        <dbReference type="EMBL" id="MBI5168075.1"/>
    </source>
</evidence>
<dbReference type="PANTHER" id="PTHR33238">
    <property type="entry name" value="IRON (METAL) DEPENDENT REPRESSOR, DTXR FAMILY"/>
    <property type="match status" value="1"/>
</dbReference>
<evidence type="ECO:0000256" key="13">
    <source>
        <dbReference type="SAM" id="MobiDB-lite"/>
    </source>
</evidence>
<dbReference type="Pfam" id="PF02742">
    <property type="entry name" value="Fe_dep_repr_C"/>
    <property type="match status" value="1"/>
</dbReference>
<dbReference type="SUPFAM" id="SSF46785">
    <property type="entry name" value="Winged helix' DNA-binding domain"/>
    <property type="match status" value="1"/>
</dbReference>
<sequence>MKSPTPLTRSREDYVKAIHTLGSERAVTVGELARALEVSAPSVTNMLARLQRERLVELGHRGSAQLTTDGEREAVRMVRRHRILETFLVKVLGLDWSEVHEDAEVLEHHVSERVLDAIDRHMQHPTEDPHGHPIPDRRGRLPRRRLDPITGLPAGARAVVREIRDGDRRRMTRWKQAGLVPGAEVRVADADEHDGMFEIEVGGRRHVLTSQGLDGVFVERVREGRAS</sequence>
<feature type="compositionally biased region" description="Basic and acidic residues" evidence="13">
    <location>
        <begin position="123"/>
        <end position="147"/>
    </location>
</feature>
<accession>A0A933SAG8</accession>
<organism evidence="15 16">
    <name type="scientific">Eiseniibacteriota bacterium</name>
    <dbReference type="NCBI Taxonomy" id="2212470"/>
    <lineage>
        <taxon>Bacteria</taxon>
        <taxon>Candidatus Eiseniibacteriota</taxon>
    </lineage>
</organism>
<comment type="subunit">
    <text evidence="3">Homodimer.</text>
</comment>
<evidence type="ECO:0000259" key="14">
    <source>
        <dbReference type="PROSITE" id="PS50944"/>
    </source>
</evidence>
<evidence type="ECO:0000313" key="16">
    <source>
        <dbReference type="Proteomes" id="UP000696931"/>
    </source>
</evidence>
<protein>
    <recommendedName>
        <fullName evidence="12">Manganese transport regulator</fullName>
    </recommendedName>
</protein>
<comment type="caution">
    <text evidence="15">The sequence shown here is derived from an EMBL/GenBank/DDBJ whole genome shotgun (WGS) entry which is preliminary data.</text>
</comment>
<dbReference type="InterPro" id="IPR022689">
    <property type="entry name" value="Iron_dep_repressor"/>
</dbReference>
<dbReference type="InterPro" id="IPR038157">
    <property type="entry name" value="FeoA_core_dom"/>
</dbReference>
<evidence type="ECO:0000256" key="12">
    <source>
        <dbReference type="ARBA" id="ARBA00032593"/>
    </source>
</evidence>
<evidence type="ECO:0000256" key="3">
    <source>
        <dbReference type="ARBA" id="ARBA00011738"/>
    </source>
</evidence>
<dbReference type="InterPro" id="IPR001367">
    <property type="entry name" value="Fe_dep_repressor"/>
</dbReference>
<evidence type="ECO:0000256" key="11">
    <source>
        <dbReference type="ARBA" id="ARBA00023211"/>
    </source>
</evidence>
<dbReference type="EMBL" id="JACRIW010000010">
    <property type="protein sequence ID" value="MBI5168075.1"/>
    <property type="molecule type" value="Genomic_DNA"/>
</dbReference>
<evidence type="ECO:0000256" key="7">
    <source>
        <dbReference type="ARBA" id="ARBA00023015"/>
    </source>
</evidence>
<keyword evidence="5" id="KW-0678">Repressor</keyword>
<keyword evidence="9" id="KW-0010">Activator</keyword>
<dbReference type="SMART" id="SM00529">
    <property type="entry name" value="HTH_DTXR"/>
    <property type="match status" value="1"/>
</dbReference>
<dbReference type="InterPro" id="IPR007167">
    <property type="entry name" value="Fe-transptr_FeoA-like"/>
</dbReference>
<dbReference type="InterPro" id="IPR036390">
    <property type="entry name" value="WH_DNA-bd_sf"/>
</dbReference>
<evidence type="ECO:0000256" key="1">
    <source>
        <dbReference type="ARBA" id="ARBA00004496"/>
    </source>
</evidence>
<keyword evidence="4" id="KW-0963">Cytoplasm</keyword>
<dbReference type="InterPro" id="IPR036388">
    <property type="entry name" value="WH-like_DNA-bd_sf"/>
</dbReference>
<dbReference type="Gene3D" id="2.30.30.90">
    <property type="match status" value="1"/>
</dbReference>
<dbReference type="Pfam" id="PF01325">
    <property type="entry name" value="Fe_dep_repress"/>
    <property type="match status" value="1"/>
</dbReference>
<dbReference type="GO" id="GO:0046983">
    <property type="term" value="F:protein dimerization activity"/>
    <property type="evidence" value="ECO:0007669"/>
    <property type="project" value="InterPro"/>
</dbReference>
<evidence type="ECO:0000256" key="2">
    <source>
        <dbReference type="ARBA" id="ARBA00007871"/>
    </source>
</evidence>
<dbReference type="SUPFAM" id="SSF50037">
    <property type="entry name" value="C-terminal domain of transcriptional repressors"/>
    <property type="match status" value="1"/>
</dbReference>
<dbReference type="GO" id="GO:0005737">
    <property type="term" value="C:cytoplasm"/>
    <property type="evidence" value="ECO:0007669"/>
    <property type="project" value="UniProtKB-SubCell"/>
</dbReference>
<keyword evidence="7" id="KW-0805">Transcription regulation</keyword>
<evidence type="ECO:0000256" key="5">
    <source>
        <dbReference type="ARBA" id="ARBA00022491"/>
    </source>
</evidence>